<reference evidence="6" key="2">
    <citation type="submission" date="2025-08" db="UniProtKB">
        <authorList>
            <consortium name="RefSeq"/>
        </authorList>
    </citation>
    <scope>IDENTIFICATION</scope>
    <source>
        <tissue evidence="6">Blood</tissue>
    </source>
</reference>
<feature type="region of interest" description="Disordered" evidence="4">
    <location>
        <begin position="203"/>
        <end position="226"/>
    </location>
</feature>
<proteinExistence type="inferred from homology"/>
<accession>A0ABM4E3A4</accession>
<evidence type="ECO:0000313" key="5">
    <source>
        <dbReference type="Proteomes" id="UP001652627"/>
    </source>
</evidence>
<dbReference type="InterPro" id="IPR023235">
    <property type="entry name" value="FAM105"/>
</dbReference>
<feature type="compositionally biased region" description="Gly residues" evidence="4">
    <location>
        <begin position="104"/>
        <end position="113"/>
    </location>
</feature>
<evidence type="ECO:0000256" key="3">
    <source>
        <dbReference type="ARBA" id="ARBA00022490"/>
    </source>
</evidence>
<comment type="similarity">
    <text evidence="2">Belongs to the peptidase C65 family. Otulin subfamily.</text>
</comment>
<dbReference type="Proteomes" id="UP001652627">
    <property type="component" value="Chromosome 2"/>
</dbReference>
<dbReference type="PRINTS" id="PR02057">
    <property type="entry name" value="PROTEINF105B"/>
</dbReference>
<evidence type="ECO:0000313" key="6">
    <source>
        <dbReference type="RefSeq" id="XP_067147093.1"/>
    </source>
</evidence>
<dbReference type="PRINTS" id="PR02055">
    <property type="entry name" value="PROTEINF105"/>
</dbReference>
<evidence type="ECO:0000256" key="1">
    <source>
        <dbReference type="ARBA" id="ARBA00004496"/>
    </source>
</evidence>
<organism evidence="5 6">
    <name type="scientific">Apteryx mantelli</name>
    <name type="common">North Island brown kiwi</name>
    <dbReference type="NCBI Taxonomy" id="2696672"/>
    <lineage>
        <taxon>Eukaryota</taxon>
        <taxon>Metazoa</taxon>
        <taxon>Chordata</taxon>
        <taxon>Craniata</taxon>
        <taxon>Vertebrata</taxon>
        <taxon>Euteleostomi</taxon>
        <taxon>Archelosauria</taxon>
        <taxon>Archosauria</taxon>
        <taxon>Dinosauria</taxon>
        <taxon>Saurischia</taxon>
        <taxon>Theropoda</taxon>
        <taxon>Coelurosauria</taxon>
        <taxon>Aves</taxon>
        <taxon>Palaeognathae</taxon>
        <taxon>Apterygiformes</taxon>
        <taxon>Apterygidae</taxon>
        <taxon>Apteryx</taxon>
    </lineage>
</organism>
<keyword evidence="5" id="KW-1185">Reference proteome</keyword>
<dbReference type="PANTHER" id="PTHR33662:SF2">
    <property type="entry name" value="UBIQUITIN THIOESTERASE OTULIN"/>
    <property type="match status" value="1"/>
</dbReference>
<evidence type="ECO:0000256" key="2">
    <source>
        <dbReference type="ARBA" id="ARBA00010267"/>
    </source>
</evidence>
<dbReference type="RefSeq" id="XP_067147093.1">
    <property type="nucleotide sequence ID" value="XM_067290992.1"/>
</dbReference>
<dbReference type="InterPro" id="IPR023237">
    <property type="entry name" value="Otulin"/>
</dbReference>
<reference evidence="5" key="1">
    <citation type="submission" date="2025-05" db="UniProtKB">
        <authorList>
            <consortium name="RefSeq"/>
        </authorList>
    </citation>
    <scope>NUCLEOTIDE SEQUENCE [LARGE SCALE GENOMIC DNA]</scope>
</reference>
<comment type="subcellular location">
    <subcellularLocation>
        <location evidence="1">Cytoplasm</location>
    </subcellularLocation>
</comment>
<gene>
    <name evidence="6" type="primary">OTULIN</name>
</gene>
<evidence type="ECO:0000256" key="4">
    <source>
        <dbReference type="SAM" id="MobiDB-lite"/>
    </source>
</evidence>
<keyword evidence="3" id="KW-0963">Cytoplasm</keyword>
<dbReference type="Pfam" id="PF16218">
    <property type="entry name" value="Peptidase_C101"/>
    <property type="match status" value="1"/>
</dbReference>
<dbReference type="PANTHER" id="PTHR33662">
    <property type="entry name" value="OTU DEUBIQUITINASE WITH LINEAR LINKAGE-SPECIFICITY A-RELATED"/>
    <property type="match status" value="1"/>
</dbReference>
<sequence length="565" mass="64032">MRRRLRPDAPPACFGAFPMTTGGAVLQPGSWGPSFRFRVGRKEVWGRSFRCRDALGRRDAGGRGGRRRGNVCGAVERGGGAGPARRPAAMSGERDERPWRAGRVGPGAPGGAGVAAPRGPSERRAGAAAAAASGDADRFRVQRPAGQRVPQSQDRFQAWMTEPISISAGADEMQRKDTMSIQLTKHAKEVDVPCNELCSASMHTDRKEQSTSEITKEHVHGSTRKLEKTDMIKSLMADQDAYRNCELNLPVSSNPSTMESSMDSEEDMYRDAEEIEREKTLLVCETGSSEFKLSVAPEMDIMEYCIKEWRGNTPVAKRMKKGYEAVSQKFASIRRVRGDNYCALRATLFQALSQATQLPSWLQSEDFTMLPEKLLSKYDWIKQWQLKQKLGRKIGEINDEIKEYLMLLRKKWKNISEIKTLNEKQEACDELFKNEEEEYSLYEALKFLMLNTAIELYNDDKNGRRVPVFSWLLFARDTSSNPCQLMHNHLNQIGHSGGLEQVEMFLLAYALQYTIQVYRLYKYSTDEFITLYPNDPKEDWPVVTLITEDDRHYNIPVGMCQETVL</sequence>
<name>A0ABM4E3A4_9AVES</name>
<dbReference type="CDD" id="cd22799">
    <property type="entry name" value="OTU_OTUL"/>
    <property type="match status" value="1"/>
</dbReference>
<protein>
    <submittedName>
        <fullName evidence="6">Ubiquitin thioesterase otulin isoform X1</fullName>
    </submittedName>
</protein>
<feature type="region of interest" description="Disordered" evidence="4">
    <location>
        <begin position="57"/>
        <end position="153"/>
    </location>
</feature>
<dbReference type="GeneID" id="106492849"/>